<proteinExistence type="predicted"/>
<organism evidence="1 2">
    <name type="scientific">Coprinopsis marcescibilis</name>
    <name type="common">Agaric fungus</name>
    <name type="synonym">Psathyrella marcescibilis</name>
    <dbReference type="NCBI Taxonomy" id="230819"/>
    <lineage>
        <taxon>Eukaryota</taxon>
        <taxon>Fungi</taxon>
        <taxon>Dikarya</taxon>
        <taxon>Basidiomycota</taxon>
        <taxon>Agaricomycotina</taxon>
        <taxon>Agaricomycetes</taxon>
        <taxon>Agaricomycetidae</taxon>
        <taxon>Agaricales</taxon>
        <taxon>Agaricineae</taxon>
        <taxon>Psathyrellaceae</taxon>
        <taxon>Coprinopsis</taxon>
    </lineage>
</organism>
<dbReference type="EMBL" id="ML210196">
    <property type="protein sequence ID" value="TFK24716.1"/>
    <property type="molecule type" value="Genomic_DNA"/>
</dbReference>
<sequence length="371" mass="40288">MYTVDIKVVVQGGETGALITFRCTLQPISLERNIKFPATVVLTGFSFRVIQGHTDSLQPNVSANNSNLIPMIPINQEMPAGTEESIMAAQQHRIQCLWLSTLGEPGEIGQATARHDSRQSSTNWDPIEGPSSSSIRIMDVITDDGNPAPDHIAAAIRLGHSSYILSTVALPTMLEFLGNLVENPLIRVTLPSEHRATGKSPECSGRSAFTENCVTLKVEGNIAIDSSITVMLIPHGALEIPSRPRAHSFATLELGHLSGADRIKATEDVQKLLVDLDERLQFLNKVHGAMKIHGQIFWTLRDAYMGAGYPKLAAKMDEVRQALVSKAEGLNALQSGGYLYLIHASPEGNYDVPVCKSIDCINLSTSTKQEV</sequence>
<evidence type="ECO:0000313" key="2">
    <source>
        <dbReference type="Proteomes" id="UP000307440"/>
    </source>
</evidence>
<gene>
    <name evidence="1" type="ORF">FA15DRAFT_694270</name>
</gene>
<dbReference type="AlphaFoldDB" id="A0A5C3KVZ3"/>
<name>A0A5C3KVZ3_COPMA</name>
<keyword evidence="2" id="KW-1185">Reference proteome</keyword>
<reference evidence="1 2" key="1">
    <citation type="journal article" date="2019" name="Nat. Ecol. Evol.">
        <title>Megaphylogeny resolves global patterns of mushroom evolution.</title>
        <authorList>
            <person name="Varga T."/>
            <person name="Krizsan K."/>
            <person name="Foldi C."/>
            <person name="Dima B."/>
            <person name="Sanchez-Garcia M."/>
            <person name="Sanchez-Ramirez S."/>
            <person name="Szollosi G.J."/>
            <person name="Szarkandi J.G."/>
            <person name="Papp V."/>
            <person name="Albert L."/>
            <person name="Andreopoulos W."/>
            <person name="Angelini C."/>
            <person name="Antonin V."/>
            <person name="Barry K.W."/>
            <person name="Bougher N.L."/>
            <person name="Buchanan P."/>
            <person name="Buyck B."/>
            <person name="Bense V."/>
            <person name="Catcheside P."/>
            <person name="Chovatia M."/>
            <person name="Cooper J."/>
            <person name="Damon W."/>
            <person name="Desjardin D."/>
            <person name="Finy P."/>
            <person name="Geml J."/>
            <person name="Haridas S."/>
            <person name="Hughes K."/>
            <person name="Justo A."/>
            <person name="Karasinski D."/>
            <person name="Kautmanova I."/>
            <person name="Kiss B."/>
            <person name="Kocsube S."/>
            <person name="Kotiranta H."/>
            <person name="LaButti K.M."/>
            <person name="Lechner B.E."/>
            <person name="Liimatainen K."/>
            <person name="Lipzen A."/>
            <person name="Lukacs Z."/>
            <person name="Mihaltcheva S."/>
            <person name="Morgado L.N."/>
            <person name="Niskanen T."/>
            <person name="Noordeloos M.E."/>
            <person name="Ohm R.A."/>
            <person name="Ortiz-Santana B."/>
            <person name="Ovrebo C."/>
            <person name="Racz N."/>
            <person name="Riley R."/>
            <person name="Savchenko A."/>
            <person name="Shiryaev A."/>
            <person name="Soop K."/>
            <person name="Spirin V."/>
            <person name="Szebenyi C."/>
            <person name="Tomsovsky M."/>
            <person name="Tulloss R.E."/>
            <person name="Uehling J."/>
            <person name="Grigoriev I.V."/>
            <person name="Vagvolgyi C."/>
            <person name="Papp T."/>
            <person name="Martin F.M."/>
            <person name="Miettinen O."/>
            <person name="Hibbett D.S."/>
            <person name="Nagy L.G."/>
        </authorList>
    </citation>
    <scope>NUCLEOTIDE SEQUENCE [LARGE SCALE GENOMIC DNA]</scope>
    <source>
        <strain evidence="1 2">CBS 121175</strain>
    </source>
</reference>
<dbReference type="Proteomes" id="UP000307440">
    <property type="component" value="Unassembled WGS sequence"/>
</dbReference>
<accession>A0A5C3KVZ3</accession>
<protein>
    <submittedName>
        <fullName evidence="1">Uncharacterized protein</fullName>
    </submittedName>
</protein>
<evidence type="ECO:0000313" key="1">
    <source>
        <dbReference type="EMBL" id="TFK24716.1"/>
    </source>
</evidence>